<dbReference type="InterPro" id="IPR053134">
    <property type="entry name" value="RNA-dir_DNA_polymerase"/>
</dbReference>
<dbReference type="EC" id="3.1.26.4" evidence="2"/>
<accession>H3B9Z3</accession>
<protein>
    <recommendedName>
        <fullName evidence="2">ribonuclease H</fullName>
        <ecNumber evidence="2">3.1.26.4</ecNumber>
    </recommendedName>
</protein>
<reference evidence="4" key="2">
    <citation type="submission" date="2025-08" db="UniProtKB">
        <authorList>
            <consortium name="Ensembl"/>
        </authorList>
    </citation>
    <scope>IDENTIFICATION</scope>
</reference>
<sequence length="169" mass="19438">DIERERVIEPSTSAWSPPIVLKKNDGSTYFCIHYRKLNAITTKDSYPLPRMDDTLDAMAGSTWFPTLDLKSGYWQEEMDPVDEEKTAFTAELGLWKFTIMPFGLCNAPATFECLIERVLDGLPWLCLLYLDGILIHAKTFQIELDHLSQVFKKSLWKANLKLNPKCTLF</sequence>
<name>H3B9Z3_LATCH</name>
<reference evidence="5" key="1">
    <citation type="submission" date="2011-08" db="EMBL/GenBank/DDBJ databases">
        <title>The draft genome of Latimeria chalumnae.</title>
        <authorList>
            <person name="Di Palma F."/>
            <person name="Alfoldi J."/>
            <person name="Johnson J."/>
            <person name="Berlin A."/>
            <person name="Gnerre S."/>
            <person name="Jaffe D."/>
            <person name="MacCallum I."/>
            <person name="Young S."/>
            <person name="Walker B.J."/>
            <person name="Lander E."/>
            <person name="Lindblad-Toh K."/>
        </authorList>
    </citation>
    <scope>NUCLEOTIDE SEQUENCE [LARGE SCALE GENOMIC DNA]</scope>
    <source>
        <strain evidence="5">Wild caught</strain>
    </source>
</reference>
<dbReference type="EMBL" id="AFYH01026564">
    <property type="status" value="NOT_ANNOTATED_CDS"/>
    <property type="molecule type" value="Genomic_DNA"/>
</dbReference>
<reference evidence="4" key="3">
    <citation type="submission" date="2025-09" db="UniProtKB">
        <authorList>
            <consortium name="Ensembl"/>
        </authorList>
    </citation>
    <scope>IDENTIFICATION</scope>
</reference>
<dbReference type="HOGENOM" id="CLU_000384_42_10_1"/>
<dbReference type="Ensembl" id="ENSLACT00000018847.1">
    <property type="protein sequence ID" value="ENSLACP00000018714.1"/>
    <property type="gene ID" value="ENSLACG00000016475.1"/>
</dbReference>
<comment type="similarity">
    <text evidence="1">Belongs to the beta type-B retroviral polymerase family. HERV class-II K(HML-2) pol subfamily.</text>
</comment>
<dbReference type="GO" id="GO:0004523">
    <property type="term" value="F:RNA-DNA hybrid ribonuclease activity"/>
    <property type="evidence" value="ECO:0007669"/>
    <property type="project" value="UniProtKB-EC"/>
</dbReference>
<dbReference type="CDD" id="cd01647">
    <property type="entry name" value="RT_LTR"/>
    <property type="match status" value="1"/>
</dbReference>
<dbReference type="Pfam" id="PF00078">
    <property type="entry name" value="RVT_1"/>
    <property type="match status" value="1"/>
</dbReference>
<dbReference type="InterPro" id="IPR043128">
    <property type="entry name" value="Rev_trsase/Diguanyl_cyclase"/>
</dbReference>
<keyword evidence="5" id="KW-1185">Reference proteome</keyword>
<dbReference type="eggNOG" id="KOG0017">
    <property type="taxonomic scope" value="Eukaryota"/>
</dbReference>
<evidence type="ECO:0000256" key="1">
    <source>
        <dbReference type="ARBA" id="ARBA00010879"/>
    </source>
</evidence>
<evidence type="ECO:0000259" key="3">
    <source>
        <dbReference type="Pfam" id="PF00078"/>
    </source>
</evidence>
<proteinExistence type="inferred from homology"/>
<dbReference type="Proteomes" id="UP000008672">
    <property type="component" value="Unassembled WGS sequence"/>
</dbReference>
<evidence type="ECO:0000313" key="4">
    <source>
        <dbReference type="Ensembl" id="ENSLACP00000018714.1"/>
    </source>
</evidence>
<dbReference type="STRING" id="7897.ENSLACP00000018714"/>
<organism evidence="4 5">
    <name type="scientific">Latimeria chalumnae</name>
    <name type="common">Coelacanth</name>
    <dbReference type="NCBI Taxonomy" id="7897"/>
    <lineage>
        <taxon>Eukaryota</taxon>
        <taxon>Metazoa</taxon>
        <taxon>Chordata</taxon>
        <taxon>Craniata</taxon>
        <taxon>Vertebrata</taxon>
        <taxon>Euteleostomi</taxon>
        <taxon>Coelacanthiformes</taxon>
        <taxon>Coelacanthidae</taxon>
        <taxon>Latimeria</taxon>
    </lineage>
</organism>
<dbReference type="SUPFAM" id="SSF56672">
    <property type="entry name" value="DNA/RNA polymerases"/>
    <property type="match status" value="1"/>
</dbReference>
<dbReference type="InParanoid" id="H3B9Z3"/>
<dbReference type="OMA" id="DYCRINE"/>
<dbReference type="PANTHER" id="PTHR24559:SF435">
    <property type="entry name" value="RIBONUCLEASE H"/>
    <property type="match status" value="1"/>
</dbReference>
<dbReference type="Gene3D" id="3.30.70.270">
    <property type="match status" value="1"/>
</dbReference>
<dbReference type="InterPro" id="IPR043502">
    <property type="entry name" value="DNA/RNA_pol_sf"/>
</dbReference>
<dbReference type="AlphaFoldDB" id="H3B9Z3"/>
<evidence type="ECO:0000313" key="5">
    <source>
        <dbReference type="Proteomes" id="UP000008672"/>
    </source>
</evidence>
<dbReference type="InterPro" id="IPR000477">
    <property type="entry name" value="RT_dom"/>
</dbReference>
<evidence type="ECO:0000256" key="2">
    <source>
        <dbReference type="ARBA" id="ARBA00012180"/>
    </source>
</evidence>
<dbReference type="GeneTree" id="ENSGT00940000165177"/>
<dbReference type="PANTHER" id="PTHR24559">
    <property type="entry name" value="TRANSPOSON TY3-I GAG-POL POLYPROTEIN"/>
    <property type="match status" value="1"/>
</dbReference>
<feature type="domain" description="Reverse transcriptase" evidence="3">
    <location>
        <begin position="22"/>
        <end position="165"/>
    </location>
</feature>